<dbReference type="AlphaFoldDB" id="A0A451DAU8"/>
<dbReference type="Gene3D" id="2.70.70.10">
    <property type="entry name" value="Glucose Permease (Domain IIA)"/>
    <property type="match status" value="1"/>
</dbReference>
<protein>
    <submittedName>
        <fullName evidence="1">PTS system glucose-specific EIIA component</fullName>
    </submittedName>
</protein>
<evidence type="ECO:0000313" key="1">
    <source>
        <dbReference type="EMBL" id="VFP83509.1"/>
    </source>
</evidence>
<organism evidence="1 2">
    <name type="scientific">Buchnera aphidicola</name>
    <name type="common">Cinara laricifoliae</name>
    <dbReference type="NCBI Taxonomy" id="2518977"/>
    <lineage>
        <taxon>Bacteria</taxon>
        <taxon>Pseudomonadati</taxon>
        <taxon>Pseudomonadota</taxon>
        <taxon>Gammaproteobacteria</taxon>
        <taxon>Enterobacterales</taxon>
        <taxon>Erwiniaceae</taxon>
        <taxon>Buchnera</taxon>
    </lineage>
</organism>
<evidence type="ECO:0000313" key="2">
    <source>
        <dbReference type="Proteomes" id="UP000294349"/>
    </source>
</evidence>
<name>A0A451DAU8_9GAMM</name>
<sequence>MKKIIYIVSPITGTIQNIYETKNLFTYKKKIIINSKKNIIVSPINGKIKNNFSKEISFTIQSNPDIHILIKNKNNNIFPSKIHNCNVCAGEIILLLSNLDNNKKSNYYQTTIKISCKKKIKKTKKFLYKVQAGITILAVI</sequence>
<dbReference type="EMBL" id="LR217717">
    <property type="protein sequence ID" value="VFP83509.1"/>
    <property type="molecule type" value="Genomic_DNA"/>
</dbReference>
<reference evidence="1 2" key="1">
    <citation type="submission" date="2019-02" db="EMBL/GenBank/DDBJ databases">
        <authorList>
            <person name="Manzano-Marin A."/>
            <person name="Manzano-Marin A."/>
        </authorList>
    </citation>
    <scope>NUCLEOTIDE SEQUENCE [LARGE SCALE GENOMIC DNA]</scope>
    <source>
        <strain evidence="1 2">BuCilaricifoliae</strain>
    </source>
</reference>
<proteinExistence type="predicted"/>
<accession>A0A451DAU8</accession>
<dbReference type="InterPro" id="IPR011055">
    <property type="entry name" value="Dup_hybrid_motif"/>
</dbReference>
<dbReference type="SUPFAM" id="SSF51261">
    <property type="entry name" value="Duplicated hybrid motif"/>
    <property type="match status" value="1"/>
</dbReference>
<dbReference type="RefSeq" id="WP_154061390.1">
    <property type="nucleotide sequence ID" value="NZ_LR217717.1"/>
</dbReference>
<gene>
    <name evidence="1" type="primary">crr</name>
    <name evidence="1" type="ORF">BUCILAFE3058_039</name>
</gene>
<dbReference type="Proteomes" id="UP000294349">
    <property type="component" value="Chromosome"/>
</dbReference>